<proteinExistence type="predicted"/>
<feature type="transmembrane region" description="Helical" evidence="1">
    <location>
        <begin position="65"/>
        <end position="88"/>
    </location>
</feature>
<organism evidence="2 3">
    <name type="scientific">Trichonephila clavipes</name>
    <name type="common">Golden silk orbweaver</name>
    <name type="synonym">Nephila clavipes</name>
    <dbReference type="NCBI Taxonomy" id="2585209"/>
    <lineage>
        <taxon>Eukaryota</taxon>
        <taxon>Metazoa</taxon>
        <taxon>Ecdysozoa</taxon>
        <taxon>Arthropoda</taxon>
        <taxon>Chelicerata</taxon>
        <taxon>Arachnida</taxon>
        <taxon>Araneae</taxon>
        <taxon>Araneomorphae</taxon>
        <taxon>Entelegynae</taxon>
        <taxon>Araneoidea</taxon>
        <taxon>Nephilidae</taxon>
        <taxon>Trichonephila</taxon>
    </lineage>
</organism>
<reference evidence="2" key="1">
    <citation type="submission" date="2020-08" db="EMBL/GenBank/DDBJ databases">
        <title>Multicomponent nature underlies the extraordinary mechanical properties of spider dragline silk.</title>
        <authorList>
            <person name="Kono N."/>
            <person name="Nakamura H."/>
            <person name="Mori M."/>
            <person name="Yoshida Y."/>
            <person name="Ohtoshi R."/>
            <person name="Malay A.D."/>
            <person name="Moran D.A.P."/>
            <person name="Tomita M."/>
            <person name="Numata K."/>
            <person name="Arakawa K."/>
        </authorList>
    </citation>
    <scope>NUCLEOTIDE SEQUENCE</scope>
</reference>
<name>A0A8X7BFR6_TRICX</name>
<evidence type="ECO:0000313" key="3">
    <source>
        <dbReference type="Proteomes" id="UP000887159"/>
    </source>
</evidence>
<sequence length="130" mass="14763">MKSLVYDMLINSEMDLVVQISIAVTTILEMSGIFEQVLQSMSERVVHEYMPMAAIWNTFYDAFYLIYYCFLCNKAFYTTFCIVALLSLSRQDYVSTHAFLCNYGCSGCSLPPLQVCTRHLGSPCTIVQST</sequence>
<comment type="caution">
    <text evidence="2">The sequence shown here is derived from an EMBL/GenBank/DDBJ whole genome shotgun (WGS) entry which is preliminary data.</text>
</comment>
<dbReference type="Proteomes" id="UP000887159">
    <property type="component" value="Unassembled WGS sequence"/>
</dbReference>
<keyword evidence="1" id="KW-1133">Transmembrane helix</keyword>
<keyword evidence="1" id="KW-0812">Transmembrane</keyword>
<dbReference type="EMBL" id="BMAU01021389">
    <property type="protein sequence ID" value="GFY29700.1"/>
    <property type="molecule type" value="Genomic_DNA"/>
</dbReference>
<evidence type="ECO:0000256" key="1">
    <source>
        <dbReference type="SAM" id="Phobius"/>
    </source>
</evidence>
<keyword evidence="3" id="KW-1185">Reference proteome</keyword>
<gene>
    <name evidence="2" type="ORF">TNCV_1812791</name>
</gene>
<protein>
    <submittedName>
        <fullName evidence="2">Uncharacterized protein</fullName>
    </submittedName>
</protein>
<evidence type="ECO:0000313" key="2">
    <source>
        <dbReference type="EMBL" id="GFY29700.1"/>
    </source>
</evidence>
<accession>A0A8X7BFR6</accession>
<dbReference type="AlphaFoldDB" id="A0A8X7BFR6"/>
<keyword evidence="1" id="KW-0472">Membrane</keyword>